<dbReference type="EMBL" id="JAVDVX010000002">
    <property type="protein sequence ID" value="MDR7089008.1"/>
    <property type="molecule type" value="Genomic_DNA"/>
</dbReference>
<accession>A0ABU1UV63</accession>
<protein>
    <submittedName>
        <fullName evidence="1">Folate-binding protein YgfZ</fullName>
    </submittedName>
</protein>
<dbReference type="InterPro" id="IPR017703">
    <property type="entry name" value="YgfZ/GCV_T_CS"/>
</dbReference>
<dbReference type="Gene3D" id="3.30.70.1630">
    <property type="match status" value="1"/>
</dbReference>
<name>A0ABU1UV63_9GAMM</name>
<keyword evidence="2" id="KW-1185">Reference proteome</keyword>
<organism evidence="1 2">
    <name type="scientific">Cellvibrio fibrivorans</name>
    <dbReference type="NCBI Taxonomy" id="126350"/>
    <lineage>
        <taxon>Bacteria</taxon>
        <taxon>Pseudomonadati</taxon>
        <taxon>Pseudomonadota</taxon>
        <taxon>Gammaproteobacteria</taxon>
        <taxon>Cellvibrionales</taxon>
        <taxon>Cellvibrionaceae</taxon>
        <taxon>Cellvibrio</taxon>
    </lineage>
</organism>
<sequence>MTQDKPTTNQTTRLVKLHQTRLLLVKGPDASKFLQGQVTCDLRELSAPVTRTGAQCNPKGRILLSFRALQLDAETIALRIPASMLNKAKSSLGKYIVFSKAKLHDDSGYHLYGIHGDSAQHTAKTIFTTLPTDNDGWAEKDGNFLIQLAQDRFECWIKSADAAAFEQQLANLTVNGDLNDWELLNIRAGVADIYPETIELFTPQEINYQLINGINFRKGCYTGQEIVARLHYRGKLKRHMYRFKLSGNQLPAPGTALVNATTRNACGHLVTAAFTSSNQIEILASLLDEQLDQVTLETSTEILKQLPLPYAIPTADETTE</sequence>
<dbReference type="SUPFAM" id="SSF103025">
    <property type="entry name" value="Folate-binding domain"/>
    <property type="match status" value="1"/>
</dbReference>
<dbReference type="InterPro" id="IPR029043">
    <property type="entry name" value="GcvT/YgfZ_C"/>
</dbReference>
<gene>
    <name evidence="1" type="ORF">J2X05_001014</name>
</gene>
<evidence type="ECO:0000313" key="2">
    <source>
        <dbReference type="Proteomes" id="UP001253595"/>
    </source>
</evidence>
<dbReference type="PANTHER" id="PTHR22602">
    <property type="entry name" value="TRANSFERASE CAF17, MITOCHONDRIAL-RELATED"/>
    <property type="match status" value="1"/>
</dbReference>
<reference evidence="1 2" key="1">
    <citation type="submission" date="2023-07" db="EMBL/GenBank/DDBJ databases">
        <title>Sorghum-associated microbial communities from plants grown in Nebraska, USA.</title>
        <authorList>
            <person name="Schachtman D."/>
        </authorList>
    </citation>
    <scope>NUCLEOTIDE SEQUENCE [LARGE SCALE GENOMIC DNA]</scope>
    <source>
        <strain evidence="1 2">BE190</strain>
    </source>
</reference>
<dbReference type="NCBIfam" id="TIGR03317">
    <property type="entry name" value="ygfZ_signature"/>
    <property type="match status" value="1"/>
</dbReference>
<dbReference type="Gene3D" id="2.40.30.160">
    <property type="match status" value="1"/>
</dbReference>
<comment type="caution">
    <text evidence="1">The sequence shown here is derived from an EMBL/GenBank/DDBJ whole genome shotgun (WGS) entry which is preliminary data.</text>
</comment>
<proteinExistence type="predicted"/>
<dbReference type="SUPFAM" id="SSF101790">
    <property type="entry name" value="Aminomethyltransferase beta-barrel domain"/>
    <property type="match status" value="1"/>
</dbReference>
<dbReference type="PIRSF" id="PIRSF006487">
    <property type="entry name" value="GcvT"/>
    <property type="match status" value="1"/>
</dbReference>
<evidence type="ECO:0000313" key="1">
    <source>
        <dbReference type="EMBL" id="MDR7089008.1"/>
    </source>
</evidence>
<dbReference type="InterPro" id="IPR045179">
    <property type="entry name" value="YgfZ/GcvT"/>
</dbReference>
<dbReference type="Gene3D" id="3.30.70.1400">
    <property type="entry name" value="Aminomethyltransferase beta-barrel domains"/>
    <property type="match status" value="1"/>
</dbReference>
<dbReference type="RefSeq" id="WP_310069513.1">
    <property type="nucleotide sequence ID" value="NZ_JAVDVX010000002.1"/>
</dbReference>
<dbReference type="PANTHER" id="PTHR22602:SF0">
    <property type="entry name" value="TRANSFERASE CAF17, MITOCHONDRIAL-RELATED"/>
    <property type="match status" value="1"/>
</dbReference>
<dbReference type="Proteomes" id="UP001253595">
    <property type="component" value="Unassembled WGS sequence"/>
</dbReference>